<dbReference type="Proteomes" id="UP000178495">
    <property type="component" value="Unassembled WGS sequence"/>
</dbReference>
<sequence>MGFDKNKFALAASGTMGIAYVICAAFTAFAPELALRFLGWMIHLINLEEAVAVNVTLPGFFGGLLPILFYSYLTAWVFAWLYNKLSRSKV</sequence>
<reference evidence="2 3" key="1">
    <citation type="journal article" date="2016" name="Nat. Commun.">
        <title>Thousands of microbial genomes shed light on interconnected biogeochemical processes in an aquifer system.</title>
        <authorList>
            <person name="Anantharaman K."/>
            <person name="Brown C.T."/>
            <person name="Hug L.A."/>
            <person name="Sharon I."/>
            <person name="Castelle C.J."/>
            <person name="Probst A.J."/>
            <person name="Thomas B.C."/>
            <person name="Singh A."/>
            <person name="Wilkins M.J."/>
            <person name="Karaoz U."/>
            <person name="Brodie E.L."/>
            <person name="Williams K.H."/>
            <person name="Hubbard S.S."/>
            <person name="Banfield J.F."/>
        </authorList>
    </citation>
    <scope>NUCLEOTIDE SEQUENCE [LARGE SCALE GENOMIC DNA]</scope>
</reference>
<dbReference type="InterPro" id="IPR044020">
    <property type="entry name" value="DUF5676"/>
</dbReference>
<keyword evidence="1" id="KW-0472">Membrane</keyword>
<keyword evidence="1" id="KW-1133">Transmembrane helix</keyword>
<evidence type="ECO:0000256" key="1">
    <source>
        <dbReference type="SAM" id="Phobius"/>
    </source>
</evidence>
<protein>
    <recommendedName>
        <fullName evidence="4">DUF2062 domain-containing protein</fullName>
    </recommendedName>
</protein>
<organism evidence="2 3">
    <name type="scientific">Candidatus Liptonbacteria bacterium RIFCSPLOWO2_01_FULL_56_20</name>
    <dbReference type="NCBI Taxonomy" id="1798652"/>
    <lineage>
        <taxon>Bacteria</taxon>
        <taxon>Candidatus Liptoniibacteriota</taxon>
    </lineage>
</organism>
<evidence type="ECO:0000313" key="3">
    <source>
        <dbReference type="Proteomes" id="UP000178495"/>
    </source>
</evidence>
<keyword evidence="1" id="KW-0812">Transmembrane</keyword>
<gene>
    <name evidence="2" type="ORF">A3A43_00245</name>
</gene>
<accession>A0A1G2CIN1</accession>
<feature type="transmembrane region" description="Helical" evidence="1">
    <location>
        <begin position="7"/>
        <end position="30"/>
    </location>
</feature>
<proteinExistence type="predicted"/>
<evidence type="ECO:0008006" key="4">
    <source>
        <dbReference type="Google" id="ProtNLM"/>
    </source>
</evidence>
<dbReference type="STRING" id="1798652.A3A43_00245"/>
<dbReference type="EMBL" id="MHLC01000021">
    <property type="protein sequence ID" value="OGZ01062.1"/>
    <property type="molecule type" value="Genomic_DNA"/>
</dbReference>
<comment type="caution">
    <text evidence="2">The sequence shown here is derived from an EMBL/GenBank/DDBJ whole genome shotgun (WGS) entry which is preliminary data.</text>
</comment>
<feature type="transmembrane region" description="Helical" evidence="1">
    <location>
        <begin position="60"/>
        <end position="82"/>
    </location>
</feature>
<dbReference type="Pfam" id="PF18926">
    <property type="entry name" value="DUF5676"/>
    <property type="match status" value="1"/>
</dbReference>
<dbReference type="AlphaFoldDB" id="A0A1G2CIN1"/>
<name>A0A1G2CIN1_9BACT</name>
<evidence type="ECO:0000313" key="2">
    <source>
        <dbReference type="EMBL" id="OGZ01062.1"/>
    </source>
</evidence>